<organism evidence="3 4">
    <name type="scientific">Asticcacaulis excentricus (strain ATCC 15261 / DSM 4724 / KCTC 12464 / NCIMB 9791 / VKM B-1370 / CB 48)</name>
    <dbReference type="NCBI Taxonomy" id="573065"/>
    <lineage>
        <taxon>Bacteria</taxon>
        <taxon>Pseudomonadati</taxon>
        <taxon>Pseudomonadota</taxon>
        <taxon>Alphaproteobacteria</taxon>
        <taxon>Caulobacterales</taxon>
        <taxon>Caulobacteraceae</taxon>
        <taxon>Asticcacaulis</taxon>
    </lineage>
</organism>
<dbReference type="AlphaFoldDB" id="E8RMM8"/>
<proteinExistence type="predicted"/>
<evidence type="ECO:0000313" key="3">
    <source>
        <dbReference type="EMBL" id="ADU13909.1"/>
    </source>
</evidence>
<dbReference type="eggNOG" id="COG1573">
    <property type="taxonomic scope" value="Bacteria"/>
</dbReference>
<reference evidence="4" key="1">
    <citation type="submission" date="2010-12" db="EMBL/GenBank/DDBJ databases">
        <title>Complete sequence of chromosome 1 of Asticcacaulis excentricus CB 48.</title>
        <authorList>
            <consortium name="US DOE Joint Genome Institute"/>
            <person name="Lucas S."/>
            <person name="Copeland A."/>
            <person name="Lapidus A."/>
            <person name="Cheng J.-F."/>
            <person name="Bruce D."/>
            <person name="Goodwin L."/>
            <person name="Pitluck S."/>
            <person name="Teshima H."/>
            <person name="Davenport K."/>
            <person name="Detter J.C."/>
            <person name="Han C."/>
            <person name="Tapia R."/>
            <person name="Land M."/>
            <person name="Hauser L."/>
            <person name="Jeffries C."/>
            <person name="Kyrpides N."/>
            <person name="Ivanova N."/>
            <person name="Ovchinnikova G."/>
            <person name="Brun Y.V."/>
            <person name="Woyke T."/>
        </authorList>
    </citation>
    <scope>NUCLEOTIDE SEQUENCE [LARGE SCALE GENOMIC DNA]</scope>
    <source>
        <strain evidence="4">ATCC 15261 / DSM 4724 / KCTC 12464 / NCIMB 9791 / VKM B-1370 / CB 48</strain>
    </source>
</reference>
<dbReference type="InterPro" id="IPR023875">
    <property type="entry name" value="DNA_repair_put"/>
</dbReference>
<gene>
    <name evidence="3" type="ordered locus">Astex_2254</name>
</gene>
<dbReference type="Pfam" id="PF13566">
    <property type="entry name" value="DUF4130"/>
    <property type="match status" value="1"/>
</dbReference>
<protein>
    <submittedName>
        <fullName evidence="3">Putative DNA polymerase bacteriophage-type</fullName>
    </submittedName>
</protein>
<dbReference type="HOGENOM" id="CLU_046101_0_0_5"/>
<dbReference type="STRING" id="573065.Astex_2254"/>
<evidence type="ECO:0000259" key="2">
    <source>
        <dbReference type="Pfam" id="PF13566"/>
    </source>
</evidence>
<feature type="domain" description="DUF4130" evidence="2">
    <location>
        <begin position="96"/>
        <end position="253"/>
    </location>
</feature>
<feature type="region of interest" description="Disordered" evidence="1">
    <location>
        <begin position="25"/>
        <end position="46"/>
    </location>
</feature>
<name>E8RMM8_ASTEC</name>
<dbReference type="RefSeq" id="WP_013479737.1">
    <property type="nucleotide sequence ID" value="NC_014816.1"/>
</dbReference>
<keyword evidence="4" id="KW-1185">Reference proteome</keyword>
<evidence type="ECO:0000313" key="4">
    <source>
        <dbReference type="Proteomes" id="UP000001492"/>
    </source>
</evidence>
<sequence length="294" mass="34141">MKVELKARGDYEEWRDAAREALKSGIHPRQMDWRDTSEGPDLFDLPQVGEAALSDDKRKNESASGPPPIQAKRETAVVNSDFIELTQLALCHSDPGRFDLCYRLLWRLQSHRQLLKDPADQDVRRLHLLVKSVRRDMHKMKAFLRFKEVEGVGNRRSFVAWFEPEHFIIAQTAPFFRRRFGDMDWIIASPKGSAAWDGQTLKFSDDAAQASDLKDETDDLWRTYYANIFNPARLKINAMRSEMPKKYWKNLPEAELIPELIRDADRRVQEMREKQASDTTPKFHKALKARAGDV</sequence>
<dbReference type="KEGG" id="aex:Astex_2254"/>
<accession>E8RMM8</accession>
<evidence type="ECO:0000256" key="1">
    <source>
        <dbReference type="SAM" id="MobiDB-lite"/>
    </source>
</evidence>
<dbReference type="InterPro" id="IPR025404">
    <property type="entry name" value="DUF4130"/>
</dbReference>
<dbReference type="NCBIfam" id="TIGR03915">
    <property type="entry name" value="SAM_7_link_chp"/>
    <property type="match status" value="1"/>
</dbReference>
<dbReference type="Proteomes" id="UP000001492">
    <property type="component" value="Chromosome 1"/>
</dbReference>
<dbReference type="OrthoDB" id="5290748at2"/>
<dbReference type="EMBL" id="CP002395">
    <property type="protein sequence ID" value="ADU13909.1"/>
    <property type="molecule type" value="Genomic_DNA"/>
</dbReference>
<feature type="region of interest" description="Disordered" evidence="1">
    <location>
        <begin position="272"/>
        <end position="294"/>
    </location>
</feature>